<dbReference type="Pfam" id="PF12823">
    <property type="entry name" value="DUF3817"/>
    <property type="match status" value="1"/>
</dbReference>
<dbReference type="InterPro" id="IPR023845">
    <property type="entry name" value="DUF3817_TM"/>
</dbReference>
<dbReference type="Proteomes" id="UP001500635">
    <property type="component" value="Unassembled WGS sequence"/>
</dbReference>
<evidence type="ECO:0000256" key="6">
    <source>
        <dbReference type="SAM" id="Phobius"/>
    </source>
</evidence>
<reference evidence="9" key="1">
    <citation type="journal article" date="2019" name="Int. J. Syst. Evol. Microbiol.">
        <title>The Global Catalogue of Microorganisms (GCM) 10K type strain sequencing project: providing services to taxonomists for standard genome sequencing and annotation.</title>
        <authorList>
            <consortium name="The Broad Institute Genomics Platform"/>
            <consortium name="The Broad Institute Genome Sequencing Center for Infectious Disease"/>
            <person name="Wu L."/>
            <person name="Ma J."/>
        </authorList>
    </citation>
    <scope>NUCLEOTIDE SEQUENCE [LARGE SCALE GENOMIC DNA]</scope>
    <source>
        <strain evidence="9">JCM 17688</strain>
    </source>
</reference>
<organism evidence="8 9">
    <name type="scientific">Tsukamurella soli</name>
    <dbReference type="NCBI Taxonomy" id="644556"/>
    <lineage>
        <taxon>Bacteria</taxon>
        <taxon>Bacillati</taxon>
        <taxon>Actinomycetota</taxon>
        <taxon>Actinomycetes</taxon>
        <taxon>Mycobacteriales</taxon>
        <taxon>Tsukamurellaceae</taxon>
        <taxon>Tsukamurella</taxon>
    </lineage>
</organism>
<evidence type="ECO:0000256" key="4">
    <source>
        <dbReference type="ARBA" id="ARBA00022989"/>
    </source>
</evidence>
<keyword evidence="3 6" id="KW-0812">Transmembrane</keyword>
<comment type="caution">
    <text evidence="8">The sequence shown here is derived from an EMBL/GenBank/DDBJ whole genome shotgun (WGS) entry which is preliminary data.</text>
</comment>
<evidence type="ECO:0000313" key="8">
    <source>
        <dbReference type="EMBL" id="GAA4386937.1"/>
    </source>
</evidence>
<evidence type="ECO:0000256" key="1">
    <source>
        <dbReference type="ARBA" id="ARBA00004651"/>
    </source>
</evidence>
<dbReference type="NCBIfam" id="TIGR03954">
    <property type="entry name" value="integ_memb_HG"/>
    <property type="match status" value="1"/>
</dbReference>
<feature type="domain" description="DUF3817" evidence="7">
    <location>
        <begin position="24"/>
        <end position="112"/>
    </location>
</feature>
<keyword evidence="4 6" id="KW-1133">Transmembrane helix</keyword>
<proteinExistence type="predicted"/>
<comment type="subcellular location">
    <subcellularLocation>
        <location evidence="1">Cell membrane</location>
        <topology evidence="1">Multi-pass membrane protein</topology>
    </subcellularLocation>
</comment>
<feature type="transmembrane region" description="Helical" evidence="6">
    <location>
        <begin position="91"/>
        <end position="109"/>
    </location>
</feature>
<feature type="transmembrane region" description="Helical" evidence="6">
    <location>
        <begin position="63"/>
        <end position="84"/>
    </location>
</feature>
<name>A0ABP8J8L0_9ACTN</name>
<feature type="transmembrane region" description="Helical" evidence="6">
    <location>
        <begin position="28"/>
        <end position="51"/>
    </location>
</feature>
<keyword evidence="2" id="KW-1003">Cell membrane</keyword>
<evidence type="ECO:0000259" key="7">
    <source>
        <dbReference type="Pfam" id="PF12823"/>
    </source>
</evidence>
<dbReference type="EMBL" id="BAABFR010000011">
    <property type="protein sequence ID" value="GAA4386937.1"/>
    <property type="molecule type" value="Genomic_DNA"/>
</dbReference>
<keyword evidence="9" id="KW-1185">Reference proteome</keyword>
<accession>A0ABP8J8L0</accession>
<dbReference type="PANTHER" id="PTHR40077:SF2">
    <property type="entry name" value="MEMBRANE PROTEIN"/>
    <property type="match status" value="1"/>
</dbReference>
<keyword evidence="5 6" id="KW-0472">Membrane</keyword>
<protein>
    <submittedName>
        <fullName evidence="8">DUF3817 domain-containing protein</fullName>
    </submittedName>
</protein>
<gene>
    <name evidence="8" type="ORF">GCM10023147_10760</name>
</gene>
<sequence length="123" mass="14655">MTQTTITPEQLAQKKRKRVRGSFGRYRFMAYFTGVFLLLLTVEVIYTYLIIAHSSDAPKWFWYVYAIHGWGYIVYLLVTVDLGLKARWRPIRFLLTLIAGTIPFASFYYEHINAREIRQQFDF</sequence>
<evidence type="ECO:0000313" key="9">
    <source>
        <dbReference type="Proteomes" id="UP001500635"/>
    </source>
</evidence>
<evidence type="ECO:0000256" key="2">
    <source>
        <dbReference type="ARBA" id="ARBA00022475"/>
    </source>
</evidence>
<dbReference type="PANTHER" id="PTHR40077">
    <property type="entry name" value="MEMBRANE PROTEIN-RELATED"/>
    <property type="match status" value="1"/>
</dbReference>
<evidence type="ECO:0000256" key="3">
    <source>
        <dbReference type="ARBA" id="ARBA00022692"/>
    </source>
</evidence>
<evidence type="ECO:0000256" key="5">
    <source>
        <dbReference type="ARBA" id="ARBA00023136"/>
    </source>
</evidence>
<dbReference type="RefSeq" id="WP_344991981.1">
    <property type="nucleotide sequence ID" value="NZ_BAABFR010000011.1"/>
</dbReference>